<dbReference type="Pfam" id="PF07670">
    <property type="entry name" value="Gate"/>
    <property type="match status" value="1"/>
</dbReference>
<feature type="transmembrane region" description="Helical" evidence="1">
    <location>
        <begin position="91"/>
        <end position="111"/>
    </location>
</feature>
<dbReference type="InterPro" id="IPR011642">
    <property type="entry name" value="Gate_dom"/>
</dbReference>
<dbReference type="HOGENOM" id="CLU_089992_1_0_9"/>
<feature type="transmembrane region" description="Helical" evidence="1">
    <location>
        <begin position="30"/>
        <end position="50"/>
    </location>
</feature>
<proteinExistence type="predicted"/>
<dbReference type="EMBL" id="HF563609">
    <property type="protein sequence ID" value="CCP26464.2"/>
    <property type="molecule type" value="Genomic_DNA"/>
</dbReference>
<evidence type="ECO:0000313" key="3">
    <source>
        <dbReference type="EMBL" id="CCP26464.2"/>
    </source>
</evidence>
<dbReference type="KEGG" id="tae:TepiRe1_1684"/>
<reference evidence="4" key="1">
    <citation type="journal article" date="2013" name="Genome Announc.">
        <title>First genome sequence of a syntrophic acetate-oxidizing bacterium, Tepidanaerobacter acetatoxydans strain Re1.</title>
        <authorList>
            <person name="Manzoor S."/>
            <person name="Bongcam-Rudloff E."/>
            <person name="Schnurer A."/>
            <person name="Muller B."/>
        </authorList>
    </citation>
    <scope>NUCLEOTIDE SEQUENCE [LARGE SCALE GENOMIC DNA]</scope>
    <source>
        <strain evidence="4">Re1</strain>
    </source>
</reference>
<keyword evidence="4" id="KW-1185">Reference proteome</keyword>
<gene>
    <name evidence="3" type="primary">spmA</name>
    <name evidence="3" type="ordered locus">TEPIRE1_1684</name>
</gene>
<sequence length="196" mass="20721">MNHIFSFFILGGIAAAAVSGKIDIVTTAAMTAAGSAVQRAIALIGIVGLWMGIARVAEKSGLIDRLSHVIAPLFSWLFPSIPKNHPALGCILMNLSANILGFGNAATPFGLKAMQELQKLNNDPDTASEAMCTFLAINTSSVTLIPTTLIALRASAGSKNPSEIVGTVLFATTCSTITAIISDMIIRNLYRRRKYN</sequence>
<evidence type="ECO:0000313" key="4">
    <source>
        <dbReference type="Proteomes" id="UP000010802"/>
    </source>
</evidence>
<feature type="transmembrane region" description="Helical" evidence="1">
    <location>
        <begin position="164"/>
        <end position="186"/>
    </location>
</feature>
<keyword evidence="1" id="KW-1133">Transmembrane helix</keyword>
<dbReference type="KEGG" id="tep:TepRe1_1563"/>
<accession>F4LWA5</accession>
<evidence type="ECO:0000259" key="2">
    <source>
        <dbReference type="Pfam" id="PF07670"/>
    </source>
</evidence>
<evidence type="ECO:0000256" key="1">
    <source>
        <dbReference type="SAM" id="Phobius"/>
    </source>
</evidence>
<dbReference type="Proteomes" id="UP000010802">
    <property type="component" value="Chromosome"/>
</dbReference>
<feature type="transmembrane region" description="Helical" evidence="1">
    <location>
        <begin position="132"/>
        <end position="152"/>
    </location>
</feature>
<dbReference type="eggNOG" id="COG2715">
    <property type="taxonomic scope" value="Bacteria"/>
</dbReference>
<dbReference type="RefSeq" id="WP_013778626.1">
    <property type="nucleotide sequence ID" value="NC_015519.1"/>
</dbReference>
<organism evidence="3 4">
    <name type="scientific">Tepidanaerobacter acetatoxydans (strain DSM 21804 / JCM 16047 / Re1)</name>
    <dbReference type="NCBI Taxonomy" id="1209989"/>
    <lineage>
        <taxon>Bacteria</taxon>
        <taxon>Bacillati</taxon>
        <taxon>Bacillota</taxon>
        <taxon>Clostridia</taxon>
        <taxon>Thermosediminibacterales</taxon>
        <taxon>Tepidanaerobacteraceae</taxon>
        <taxon>Tepidanaerobacter</taxon>
    </lineage>
</organism>
<keyword evidence="1" id="KW-0812">Transmembrane</keyword>
<dbReference type="STRING" id="1209989.TepRe1_1563"/>
<dbReference type="AlphaFoldDB" id="F4LWA5"/>
<protein>
    <submittedName>
        <fullName evidence="3">Spore maturation protein A</fullName>
    </submittedName>
</protein>
<feature type="domain" description="Nucleoside transporter/FeoB GTPase Gate" evidence="2">
    <location>
        <begin position="41"/>
        <end position="149"/>
    </location>
</feature>
<keyword evidence="1" id="KW-0472">Membrane</keyword>
<name>F4LWA5_TEPAE</name>
<accession>L0S1V4</accession>